<keyword evidence="11" id="KW-0812">Transmembrane</keyword>
<dbReference type="SMART" id="SM00387">
    <property type="entry name" value="HATPase_c"/>
    <property type="match status" value="1"/>
</dbReference>
<gene>
    <name evidence="15" type="ORF">GCM10023144_15010</name>
</gene>
<evidence type="ECO:0000256" key="5">
    <source>
        <dbReference type="ARBA" id="ARBA00022679"/>
    </source>
</evidence>
<keyword evidence="16" id="KW-1185">Reference proteome</keyword>
<evidence type="ECO:0000256" key="1">
    <source>
        <dbReference type="ARBA" id="ARBA00000085"/>
    </source>
</evidence>
<dbReference type="EC" id="2.7.13.3" evidence="3"/>
<evidence type="ECO:0000259" key="13">
    <source>
        <dbReference type="PROSITE" id="PS50110"/>
    </source>
</evidence>
<dbReference type="CDD" id="cd00156">
    <property type="entry name" value="REC"/>
    <property type="match status" value="1"/>
</dbReference>
<dbReference type="RefSeq" id="WP_345247901.1">
    <property type="nucleotide sequence ID" value="NZ_BAABFO010000005.1"/>
</dbReference>
<evidence type="ECO:0000256" key="7">
    <source>
        <dbReference type="ARBA" id="ARBA00023012"/>
    </source>
</evidence>
<accession>A0ABP8GR97</accession>
<dbReference type="InterPro" id="IPR036097">
    <property type="entry name" value="HisK_dim/P_sf"/>
</dbReference>
<dbReference type="PROSITE" id="PS50109">
    <property type="entry name" value="HIS_KIN"/>
    <property type="match status" value="1"/>
</dbReference>
<evidence type="ECO:0000259" key="14">
    <source>
        <dbReference type="PROSITE" id="PS50885"/>
    </source>
</evidence>
<name>A0ABP8GR97_9BURK</name>
<dbReference type="CDD" id="cd06225">
    <property type="entry name" value="HAMP"/>
    <property type="match status" value="1"/>
</dbReference>
<keyword evidence="11" id="KW-1133">Transmembrane helix</keyword>
<feature type="transmembrane region" description="Helical" evidence="11">
    <location>
        <begin position="202"/>
        <end position="220"/>
    </location>
</feature>
<dbReference type="SMART" id="SM00388">
    <property type="entry name" value="HisKA"/>
    <property type="match status" value="1"/>
</dbReference>
<dbReference type="PANTHER" id="PTHR45339">
    <property type="entry name" value="HYBRID SIGNAL TRANSDUCTION HISTIDINE KINASE J"/>
    <property type="match status" value="1"/>
</dbReference>
<dbReference type="PROSITE" id="PS50110">
    <property type="entry name" value="RESPONSE_REGULATORY"/>
    <property type="match status" value="3"/>
</dbReference>
<dbReference type="InterPro" id="IPR001789">
    <property type="entry name" value="Sig_transdc_resp-reg_receiver"/>
</dbReference>
<dbReference type="InterPro" id="IPR011006">
    <property type="entry name" value="CheY-like_superfamily"/>
</dbReference>
<dbReference type="Gene3D" id="3.30.565.10">
    <property type="entry name" value="Histidine kinase-like ATPase, C-terminal domain"/>
    <property type="match status" value="1"/>
</dbReference>
<feature type="modified residue" description="4-aspartylphosphate" evidence="8">
    <location>
        <position position="1088"/>
    </location>
</feature>
<organism evidence="15 16">
    <name type="scientific">Pigmentiphaga soli</name>
    <dbReference type="NCBI Taxonomy" id="1007095"/>
    <lineage>
        <taxon>Bacteria</taxon>
        <taxon>Pseudomonadati</taxon>
        <taxon>Pseudomonadota</taxon>
        <taxon>Betaproteobacteria</taxon>
        <taxon>Burkholderiales</taxon>
        <taxon>Alcaligenaceae</taxon>
        <taxon>Pigmentiphaga</taxon>
    </lineage>
</organism>
<dbReference type="PROSITE" id="PS50885">
    <property type="entry name" value="HAMP"/>
    <property type="match status" value="1"/>
</dbReference>
<evidence type="ECO:0000256" key="4">
    <source>
        <dbReference type="ARBA" id="ARBA00022553"/>
    </source>
</evidence>
<keyword evidence="5" id="KW-0808">Transferase</keyword>
<dbReference type="SUPFAM" id="SSF158472">
    <property type="entry name" value="HAMP domain-like"/>
    <property type="match status" value="1"/>
</dbReference>
<dbReference type="SMART" id="SM00304">
    <property type="entry name" value="HAMP"/>
    <property type="match status" value="1"/>
</dbReference>
<dbReference type="Pfam" id="PF00512">
    <property type="entry name" value="HisKA"/>
    <property type="match status" value="1"/>
</dbReference>
<dbReference type="InterPro" id="IPR005467">
    <property type="entry name" value="His_kinase_dom"/>
</dbReference>
<dbReference type="SMART" id="SM00448">
    <property type="entry name" value="REC"/>
    <property type="match status" value="3"/>
</dbReference>
<dbReference type="InterPro" id="IPR003018">
    <property type="entry name" value="GAF"/>
</dbReference>
<evidence type="ECO:0000256" key="9">
    <source>
        <dbReference type="SAM" id="Coils"/>
    </source>
</evidence>
<dbReference type="SMART" id="SM00065">
    <property type="entry name" value="GAF"/>
    <property type="match status" value="1"/>
</dbReference>
<dbReference type="InterPro" id="IPR003660">
    <property type="entry name" value="HAMP_dom"/>
</dbReference>
<dbReference type="InterPro" id="IPR003594">
    <property type="entry name" value="HATPase_dom"/>
</dbReference>
<dbReference type="EMBL" id="BAABFO010000005">
    <property type="protein sequence ID" value="GAA4328825.1"/>
    <property type="molecule type" value="Genomic_DNA"/>
</dbReference>
<proteinExistence type="predicted"/>
<dbReference type="Proteomes" id="UP001501671">
    <property type="component" value="Unassembled WGS sequence"/>
</dbReference>
<dbReference type="Gene3D" id="1.10.287.130">
    <property type="match status" value="1"/>
</dbReference>
<dbReference type="Pfam" id="PF02518">
    <property type="entry name" value="HATPase_c"/>
    <property type="match status" value="1"/>
</dbReference>
<feature type="domain" description="Response regulatory" evidence="13">
    <location>
        <begin position="893"/>
        <end position="1007"/>
    </location>
</feature>
<feature type="domain" description="Histidine kinase" evidence="12">
    <location>
        <begin position="514"/>
        <end position="742"/>
    </location>
</feature>
<dbReference type="CDD" id="cd16922">
    <property type="entry name" value="HATPase_EvgS-ArcB-TorS-like"/>
    <property type="match status" value="1"/>
</dbReference>
<reference evidence="16" key="1">
    <citation type="journal article" date="2019" name="Int. J. Syst. Evol. Microbiol.">
        <title>The Global Catalogue of Microorganisms (GCM) 10K type strain sequencing project: providing services to taxonomists for standard genome sequencing and annotation.</title>
        <authorList>
            <consortium name="The Broad Institute Genomics Platform"/>
            <consortium name="The Broad Institute Genome Sequencing Center for Infectious Disease"/>
            <person name="Wu L."/>
            <person name="Ma J."/>
        </authorList>
    </citation>
    <scope>NUCLEOTIDE SEQUENCE [LARGE SCALE GENOMIC DNA]</scope>
    <source>
        <strain evidence="16">JCM 17666</strain>
    </source>
</reference>
<evidence type="ECO:0000256" key="2">
    <source>
        <dbReference type="ARBA" id="ARBA00004370"/>
    </source>
</evidence>
<evidence type="ECO:0000256" key="8">
    <source>
        <dbReference type="PROSITE-ProRule" id="PRU00169"/>
    </source>
</evidence>
<evidence type="ECO:0000256" key="10">
    <source>
        <dbReference type="SAM" id="MobiDB-lite"/>
    </source>
</evidence>
<dbReference type="Gene3D" id="3.40.50.2300">
    <property type="match status" value="3"/>
</dbReference>
<keyword evidence="7" id="KW-0902">Two-component regulatory system</keyword>
<feature type="domain" description="Response regulatory" evidence="13">
    <location>
        <begin position="1038"/>
        <end position="1155"/>
    </location>
</feature>
<feature type="domain" description="Response regulatory" evidence="13">
    <location>
        <begin position="771"/>
        <end position="884"/>
    </location>
</feature>
<dbReference type="Gene3D" id="3.30.450.40">
    <property type="match status" value="1"/>
</dbReference>
<evidence type="ECO:0000256" key="6">
    <source>
        <dbReference type="ARBA" id="ARBA00022777"/>
    </source>
</evidence>
<feature type="region of interest" description="Disordered" evidence="10">
    <location>
        <begin position="139"/>
        <end position="161"/>
    </location>
</feature>
<dbReference type="SUPFAM" id="SSF55874">
    <property type="entry name" value="ATPase domain of HSP90 chaperone/DNA topoisomerase II/histidine kinase"/>
    <property type="match status" value="1"/>
</dbReference>
<dbReference type="InterPro" id="IPR003661">
    <property type="entry name" value="HisK_dim/P_dom"/>
</dbReference>
<feature type="coiled-coil region" evidence="9">
    <location>
        <begin position="442"/>
        <end position="510"/>
    </location>
</feature>
<feature type="domain" description="HAMP" evidence="14">
    <location>
        <begin position="223"/>
        <end position="276"/>
    </location>
</feature>
<evidence type="ECO:0000256" key="11">
    <source>
        <dbReference type="SAM" id="Phobius"/>
    </source>
</evidence>
<dbReference type="PRINTS" id="PR00344">
    <property type="entry name" value="BCTRLSENSOR"/>
</dbReference>
<sequence length="1165" mass="127170">MRTHIGKSWLGHISLIGKVLIVMIPLMALFMLSTVGTLILLDQEGQDRIETQAINRALQQTNRAIRALYQRQYELGRFAASGRSDTSAYDAADHAFNQALEELEQIEEDDPIQRERVLEAGEFNERWKRTVATPILADLERPSGTAPQLAPDERQRLAQDASPALRTSDIVDVMNAIADTGRATLARRQQERQEVEDVRRQMAVGSLALALLLGVASLYLSQVLITRPLRHLAGLMARLAGGDHAIDVPEQERRDEVGTIARALARFKDMAIETSEQDWLKTSAAAVTACLYEASTHAEFAAALLSDLAPRLGAGIGLFHLYDGERAELRVIGAYGAPASAAPQRARIGEGLVGQCAAERKTIALRRLPADYVRIESGLGGAVPRELLLVPVVTENKLLAVLEFGMLERLDARRRRLLETLAEPVALRLENLDSALHTRRLLEQTQVQASELRASEEELRAQQEELQSSNDELRLKSETLNRQKAMLEALQRDTEDKARALEQANQYKSEFLANMSHELRTPLNSLLILSRDLADNAAGNLSPDQVESARIIHDGGANLLRLINDILDLSKIEAGKLELTLESLDLRKFAAQLERNFRHVAADRGLEFAVTVDDDAPAAIRADGIKLQQIAANLLSNAFKFTRDGSVRVRIGRPGAAYPAFPPERSVAIEVADTGIGIPADKTDKVFAAFEQVDAGTSRQYGGTGLGLTISRQLARLHDGDIALHSEPGRGSLFAILLPQDGPAAGASSGQPAPAAMPPDDRRDIAAGDIAILAIEDDPAFAHTLLDLIHRKGYKGLAAADGETGLRLAREYRPTGILLDVMLPQMDGWAVLQRLKADPATRHIPVHFVSVLDESARGLESGAVGFLTKPAAEGALAAAIERLLHFSPGGKRRLLVVDDEAATRASVLALIAADDIEIDEAASAEEALERMRETGYDCIVLDLGLPGMSGFDFLEHLSRRQPQVPVVVYSGRELTPDEDLRIRQYTDSIVIKGSHASERLLDEVSLFLHSIRRRGPAAAETPEAADAPGADGDLAGRKVLIVDDDMRNVFALSKILRGKGMQVTLAQDGQKALRQLEQAGDVELVLMDVMMPVMDGYETIRRIRQDPRFAQLPVIALTAKAMQGDREKSLEAGASDYLSKPIDVAKLLSMMRVWLNGRTAHEALP</sequence>
<feature type="modified residue" description="4-aspartylphosphate" evidence="8">
    <location>
        <position position="820"/>
    </location>
</feature>
<keyword evidence="11" id="KW-0472">Membrane</keyword>
<protein>
    <recommendedName>
        <fullName evidence="3">histidine kinase</fullName>
        <ecNumber evidence="3">2.7.13.3</ecNumber>
    </recommendedName>
</protein>
<dbReference type="CDD" id="cd17546">
    <property type="entry name" value="REC_hyHK_CKI1_RcsC-like"/>
    <property type="match status" value="1"/>
</dbReference>
<feature type="transmembrane region" description="Helical" evidence="11">
    <location>
        <begin position="20"/>
        <end position="41"/>
    </location>
</feature>
<keyword evidence="9" id="KW-0175">Coiled coil</keyword>
<dbReference type="PANTHER" id="PTHR45339:SF1">
    <property type="entry name" value="HYBRID SIGNAL TRANSDUCTION HISTIDINE KINASE J"/>
    <property type="match status" value="1"/>
</dbReference>
<comment type="catalytic activity">
    <reaction evidence="1">
        <text>ATP + protein L-histidine = ADP + protein N-phospho-L-histidine.</text>
        <dbReference type="EC" id="2.7.13.3"/>
    </reaction>
</comment>
<dbReference type="CDD" id="cd00082">
    <property type="entry name" value="HisKA"/>
    <property type="match status" value="1"/>
</dbReference>
<dbReference type="Pfam" id="PF00072">
    <property type="entry name" value="Response_reg"/>
    <property type="match status" value="3"/>
</dbReference>
<comment type="subcellular location">
    <subcellularLocation>
        <location evidence="2">Membrane</location>
    </subcellularLocation>
</comment>
<evidence type="ECO:0000313" key="15">
    <source>
        <dbReference type="EMBL" id="GAA4328825.1"/>
    </source>
</evidence>
<dbReference type="InterPro" id="IPR004358">
    <property type="entry name" value="Sig_transdc_His_kin-like_C"/>
</dbReference>
<dbReference type="Pfam" id="PF00672">
    <property type="entry name" value="HAMP"/>
    <property type="match status" value="1"/>
</dbReference>
<feature type="modified residue" description="4-aspartylphosphate" evidence="8">
    <location>
        <position position="942"/>
    </location>
</feature>
<dbReference type="Pfam" id="PF13185">
    <property type="entry name" value="GAF_2"/>
    <property type="match status" value="1"/>
</dbReference>
<evidence type="ECO:0000313" key="16">
    <source>
        <dbReference type="Proteomes" id="UP001501671"/>
    </source>
</evidence>
<dbReference type="Gene3D" id="1.10.8.500">
    <property type="entry name" value="HAMP domain in histidine kinase"/>
    <property type="match status" value="1"/>
</dbReference>
<dbReference type="SUPFAM" id="SSF47384">
    <property type="entry name" value="Homodimeric domain of signal transducing histidine kinase"/>
    <property type="match status" value="1"/>
</dbReference>
<comment type="caution">
    <text evidence="15">The sequence shown here is derived from an EMBL/GenBank/DDBJ whole genome shotgun (WGS) entry which is preliminary data.</text>
</comment>
<keyword evidence="4 8" id="KW-0597">Phosphoprotein</keyword>
<dbReference type="SUPFAM" id="SSF55781">
    <property type="entry name" value="GAF domain-like"/>
    <property type="match status" value="1"/>
</dbReference>
<evidence type="ECO:0000256" key="3">
    <source>
        <dbReference type="ARBA" id="ARBA00012438"/>
    </source>
</evidence>
<dbReference type="InterPro" id="IPR036890">
    <property type="entry name" value="HATPase_C_sf"/>
</dbReference>
<evidence type="ECO:0000259" key="12">
    <source>
        <dbReference type="PROSITE" id="PS50109"/>
    </source>
</evidence>
<dbReference type="SUPFAM" id="SSF52172">
    <property type="entry name" value="CheY-like"/>
    <property type="match status" value="3"/>
</dbReference>
<dbReference type="InterPro" id="IPR029016">
    <property type="entry name" value="GAF-like_dom_sf"/>
</dbReference>
<keyword evidence="6" id="KW-0418">Kinase</keyword>